<feature type="repeat" description="ANK" evidence="9">
    <location>
        <begin position="69"/>
        <end position="101"/>
    </location>
</feature>
<dbReference type="InterPro" id="IPR052452">
    <property type="entry name" value="Ankyrin-MYND_dom_contain_2"/>
</dbReference>
<reference evidence="14 15" key="1">
    <citation type="submission" date="2015-01" db="EMBL/GenBank/DDBJ databases">
        <title>Evolution of Trichinella species and genotypes.</title>
        <authorList>
            <person name="Korhonen P.K."/>
            <person name="Edoardo P."/>
            <person name="Giuseppe L.R."/>
            <person name="Gasser R.B."/>
        </authorList>
    </citation>
    <scope>NUCLEOTIDE SEQUENCE [LARGE SCALE GENOMIC DNA]</scope>
    <source>
        <strain evidence="14">ISS176</strain>
    </source>
</reference>
<evidence type="ECO:0000256" key="10">
    <source>
        <dbReference type="PROSITE-ProRule" id="PRU00134"/>
    </source>
</evidence>
<keyword evidence="6 9" id="KW-0040">ANK repeat</keyword>
<keyword evidence="11" id="KW-0472">Membrane</keyword>
<dbReference type="AlphaFoldDB" id="A0A0V1JMQ3"/>
<evidence type="ECO:0000313" key="14">
    <source>
        <dbReference type="EMBL" id="KRZ36230.1"/>
    </source>
</evidence>
<evidence type="ECO:0000256" key="5">
    <source>
        <dbReference type="ARBA" id="ARBA00022833"/>
    </source>
</evidence>
<feature type="non-terminal residue" evidence="14">
    <location>
        <position position="1"/>
    </location>
</feature>
<proteinExistence type="predicted"/>
<dbReference type="SMART" id="SM00248">
    <property type="entry name" value="ANK"/>
    <property type="match status" value="3"/>
</dbReference>
<dbReference type="Pfam" id="PF01753">
    <property type="entry name" value="zf-MYND"/>
    <property type="match status" value="1"/>
</dbReference>
<dbReference type="Pfam" id="PF12796">
    <property type="entry name" value="Ank_2"/>
    <property type="match status" value="1"/>
</dbReference>
<dbReference type="GO" id="GO:0005929">
    <property type="term" value="C:cilium"/>
    <property type="evidence" value="ECO:0007669"/>
    <property type="project" value="UniProtKB-SubCell"/>
</dbReference>
<feature type="signal peptide" evidence="12">
    <location>
        <begin position="1"/>
        <end position="16"/>
    </location>
</feature>
<evidence type="ECO:0000256" key="4">
    <source>
        <dbReference type="ARBA" id="ARBA00022771"/>
    </source>
</evidence>
<feature type="transmembrane region" description="Helical" evidence="11">
    <location>
        <begin position="105"/>
        <end position="128"/>
    </location>
</feature>
<evidence type="ECO:0000256" key="7">
    <source>
        <dbReference type="ARBA" id="ARBA00023069"/>
    </source>
</evidence>
<sequence length="445" mass="51428">LCYLYFQLLFYCCLHAEYLSMNKEMATSSSPVVQTEQVSQLFMCVKEDDFLKFKKLLEDGVDPNCIDESNTTILQEASFKGKLEFCRILLDYGADPNVTRHNHRYTALMFAVMSGNYKICLLLLRYGANPHAVNSISRNAVQLAAFTGLIFFLFITLIVFRFFLGQTRCVCVINNFIRFKQLEIYTKSTEQYPPRVTVKVANQVYDLLIGLHFHPVYVILYFNDNSGLLLPSARKNILFILEDLMERQMKGKNVNELMAFKINIIFRTVQFLYNVLSRNEQFEGKFNEKNSSLFEQGGNGKCDQLSEEGTKKILKIAKIFLDISIFAKEKLPYGDTFIRNAVLKFPFKNTAIWGQFVNHFKEHELKAGDAYDLLCGAILSERILTEESFCAACAVWDKQLLLCSSCKKEKYCSVRCQRLHWPIHKTTCTRRSQTSENQNNSDEQH</sequence>
<feature type="domain" description="MYND-type" evidence="13">
    <location>
        <begin position="390"/>
        <end position="428"/>
    </location>
</feature>
<dbReference type="PROSITE" id="PS01360">
    <property type="entry name" value="ZF_MYND_1"/>
    <property type="match status" value="1"/>
</dbReference>
<dbReference type="Gene3D" id="1.25.40.20">
    <property type="entry name" value="Ankyrin repeat-containing domain"/>
    <property type="match status" value="1"/>
</dbReference>
<organism evidence="14 15">
    <name type="scientific">Trichinella pseudospiralis</name>
    <name type="common">Parasitic roundworm</name>
    <dbReference type="NCBI Taxonomy" id="6337"/>
    <lineage>
        <taxon>Eukaryota</taxon>
        <taxon>Metazoa</taxon>
        <taxon>Ecdysozoa</taxon>
        <taxon>Nematoda</taxon>
        <taxon>Enoplea</taxon>
        <taxon>Dorylaimia</taxon>
        <taxon>Trichinellida</taxon>
        <taxon>Trichinellidae</taxon>
        <taxon>Trichinella</taxon>
    </lineage>
</organism>
<gene>
    <name evidence="14" type="primary">ANKMY2</name>
    <name evidence="14" type="ORF">T4C_2051</name>
</gene>
<evidence type="ECO:0000256" key="2">
    <source>
        <dbReference type="ARBA" id="ARBA00022723"/>
    </source>
</evidence>
<evidence type="ECO:0000313" key="15">
    <source>
        <dbReference type="Proteomes" id="UP000054826"/>
    </source>
</evidence>
<dbReference type="GO" id="GO:0008270">
    <property type="term" value="F:zinc ion binding"/>
    <property type="evidence" value="ECO:0007669"/>
    <property type="project" value="UniProtKB-KW"/>
</dbReference>
<dbReference type="PROSITE" id="PS50088">
    <property type="entry name" value="ANK_REPEAT"/>
    <property type="match status" value="2"/>
</dbReference>
<dbReference type="EMBL" id="JYDV01000077">
    <property type="protein sequence ID" value="KRZ36230.1"/>
    <property type="molecule type" value="Genomic_DNA"/>
</dbReference>
<keyword evidence="7" id="KW-0969">Cilium</keyword>
<feature type="chain" id="PRO_5006880556" evidence="12">
    <location>
        <begin position="17"/>
        <end position="445"/>
    </location>
</feature>
<dbReference type="Proteomes" id="UP000054826">
    <property type="component" value="Unassembled WGS sequence"/>
</dbReference>
<keyword evidence="8" id="KW-0966">Cell projection</keyword>
<evidence type="ECO:0000256" key="3">
    <source>
        <dbReference type="ARBA" id="ARBA00022737"/>
    </source>
</evidence>
<dbReference type="PANTHER" id="PTHR24150:SF8">
    <property type="entry name" value="ANKYRIN REPEAT AND MYND DOMAIN-CONTAINING PROTEIN 2"/>
    <property type="match status" value="1"/>
</dbReference>
<evidence type="ECO:0000256" key="11">
    <source>
        <dbReference type="SAM" id="Phobius"/>
    </source>
</evidence>
<evidence type="ECO:0000256" key="8">
    <source>
        <dbReference type="ARBA" id="ARBA00023273"/>
    </source>
</evidence>
<dbReference type="SUPFAM" id="SSF48403">
    <property type="entry name" value="Ankyrin repeat"/>
    <property type="match status" value="1"/>
</dbReference>
<dbReference type="InterPro" id="IPR036770">
    <property type="entry name" value="Ankyrin_rpt-contain_sf"/>
</dbReference>
<dbReference type="InterPro" id="IPR002110">
    <property type="entry name" value="Ankyrin_rpt"/>
</dbReference>
<dbReference type="InterPro" id="IPR002893">
    <property type="entry name" value="Znf_MYND"/>
</dbReference>
<feature type="repeat" description="ANK" evidence="9">
    <location>
        <begin position="103"/>
        <end position="135"/>
    </location>
</feature>
<evidence type="ECO:0000256" key="9">
    <source>
        <dbReference type="PROSITE-ProRule" id="PRU00023"/>
    </source>
</evidence>
<dbReference type="PROSITE" id="PS50865">
    <property type="entry name" value="ZF_MYND_2"/>
    <property type="match status" value="1"/>
</dbReference>
<keyword evidence="11" id="KW-0812">Transmembrane</keyword>
<protein>
    <submittedName>
        <fullName evidence="14">Ankyrin repeat and MYND domain-containing protein 2</fullName>
    </submittedName>
</protein>
<comment type="caution">
    <text evidence="14">The sequence shown here is derived from an EMBL/GenBank/DDBJ whole genome shotgun (WGS) entry which is preliminary data.</text>
</comment>
<comment type="subcellular location">
    <subcellularLocation>
        <location evidence="1">Cell projection</location>
        <location evidence="1">Cilium</location>
    </subcellularLocation>
</comment>
<evidence type="ECO:0000256" key="12">
    <source>
        <dbReference type="SAM" id="SignalP"/>
    </source>
</evidence>
<keyword evidence="2" id="KW-0479">Metal-binding</keyword>
<dbReference type="SUPFAM" id="SSF144232">
    <property type="entry name" value="HIT/MYND zinc finger-like"/>
    <property type="match status" value="1"/>
</dbReference>
<dbReference type="Gene3D" id="6.10.140.2220">
    <property type="match status" value="1"/>
</dbReference>
<keyword evidence="3" id="KW-0677">Repeat</keyword>
<keyword evidence="4 10" id="KW-0863">Zinc-finger</keyword>
<keyword evidence="5" id="KW-0862">Zinc</keyword>
<evidence type="ECO:0000256" key="1">
    <source>
        <dbReference type="ARBA" id="ARBA00004138"/>
    </source>
</evidence>
<keyword evidence="11" id="KW-1133">Transmembrane helix</keyword>
<dbReference type="PANTHER" id="PTHR24150">
    <property type="entry name" value="ANKYRIN REPEAT AND MYND DOMAIN-CONTAINING PROTEIN 2"/>
    <property type="match status" value="1"/>
</dbReference>
<keyword evidence="12" id="KW-0732">Signal</keyword>
<name>A0A0V1JMQ3_TRIPS</name>
<feature type="transmembrane region" description="Helical" evidence="11">
    <location>
        <begin position="140"/>
        <end position="164"/>
    </location>
</feature>
<evidence type="ECO:0000256" key="6">
    <source>
        <dbReference type="ARBA" id="ARBA00023043"/>
    </source>
</evidence>
<accession>A0A0V1JMQ3</accession>
<evidence type="ECO:0000259" key="13">
    <source>
        <dbReference type="PROSITE" id="PS50865"/>
    </source>
</evidence>
<dbReference type="PROSITE" id="PS50297">
    <property type="entry name" value="ANK_REP_REGION"/>
    <property type="match status" value="2"/>
</dbReference>